<name>A0A0G0YFV7_9BACT</name>
<dbReference type="Proteomes" id="UP000033930">
    <property type="component" value="Unassembled WGS sequence"/>
</dbReference>
<proteinExistence type="predicted"/>
<dbReference type="EMBL" id="LCAW01000009">
    <property type="protein sequence ID" value="KKR99212.1"/>
    <property type="molecule type" value="Genomic_DNA"/>
</dbReference>
<evidence type="ECO:0000313" key="1">
    <source>
        <dbReference type="EMBL" id="KKR99212.1"/>
    </source>
</evidence>
<accession>A0A0G0YFV7</accession>
<protein>
    <submittedName>
        <fullName evidence="1">Uncharacterized protein</fullName>
    </submittedName>
</protein>
<reference evidence="1 2" key="1">
    <citation type="journal article" date="2015" name="Nature">
        <title>rRNA introns, odd ribosomes, and small enigmatic genomes across a large radiation of phyla.</title>
        <authorList>
            <person name="Brown C.T."/>
            <person name="Hug L.A."/>
            <person name="Thomas B.C."/>
            <person name="Sharon I."/>
            <person name="Castelle C.J."/>
            <person name="Singh A."/>
            <person name="Wilkins M.J."/>
            <person name="Williams K.H."/>
            <person name="Banfield J.F."/>
        </authorList>
    </citation>
    <scope>NUCLEOTIDE SEQUENCE [LARGE SCALE GENOMIC DNA]</scope>
</reference>
<evidence type="ECO:0000313" key="2">
    <source>
        <dbReference type="Proteomes" id="UP000033930"/>
    </source>
</evidence>
<dbReference type="AlphaFoldDB" id="A0A0G0YFV7"/>
<organism evidence="1 2">
    <name type="scientific">Candidatus Uhrbacteria bacterium GW2011_GWC1_41_20</name>
    <dbReference type="NCBI Taxonomy" id="1618983"/>
    <lineage>
        <taxon>Bacteria</taxon>
        <taxon>Candidatus Uhriibacteriota</taxon>
    </lineage>
</organism>
<comment type="caution">
    <text evidence="1">The sequence shown here is derived from an EMBL/GenBank/DDBJ whole genome shotgun (WGS) entry which is preliminary data.</text>
</comment>
<sequence>MGVCVACSSVAPDEVMQDDLCPNCLGDEAVEQMDDDLELDEEILDDEQDEEMSDEE</sequence>
<gene>
    <name evidence="1" type="ORF">UU50_C0009G0029</name>
</gene>